<keyword evidence="3" id="KW-1185">Reference proteome</keyword>
<dbReference type="SUPFAM" id="SSF74650">
    <property type="entry name" value="Galactose mutarotase-like"/>
    <property type="match status" value="1"/>
</dbReference>
<dbReference type="RefSeq" id="WP_380900399.1">
    <property type="nucleotide sequence ID" value="NZ_JBHUEG010000003.1"/>
</dbReference>
<organism evidence="2 3">
    <name type="scientific">Sphingobacterium suaedae</name>
    <dbReference type="NCBI Taxonomy" id="1686402"/>
    <lineage>
        <taxon>Bacteria</taxon>
        <taxon>Pseudomonadati</taxon>
        <taxon>Bacteroidota</taxon>
        <taxon>Sphingobacteriia</taxon>
        <taxon>Sphingobacteriales</taxon>
        <taxon>Sphingobacteriaceae</taxon>
        <taxon>Sphingobacterium</taxon>
    </lineage>
</organism>
<evidence type="ECO:0000313" key="2">
    <source>
        <dbReference type="EMBL" id="MFD2546526.1"/>
    </source>
</evidence>
<keyword evidence="1" id="KW-0732">Signal</keyword>
<feature type="signal peptide" evidence="1">
    <location>
        <begin position="1"/>
        <end position="17"/>
    </location>
</feature>
<dbReference type="Pfam" id="PF16153">
    <property type="entry name" value="DUF4861"/>
    <property type="match status" value="1"/>
</dbReference>
<evidence type="ECO:0000313" key="3">
    <source>
        <dbReference type="Proteomes" id="UP001597545"/>
    </source>
</evidence>
<gene>
    <name evidence="2" type="ORF">ACFSR5_02575</name>
</gene>
<name>A0ABW5KCI6_9SPHI</name>
<dbReference type="EMBL" id="JBHULR010000002">
    <property type="protein sequence ID" value="MFD2546526.1"/>
    <property type="molecule type" value="Genomic_DNA"/>
</dbReference>
<proteinExistence type="predicted"/>
<accession>A0ABW5KCI6</accession>
<comment type="caution">
    <text evidence="2">The sequence shown here is derived from an EMBL/GenBank/DDBJ whole genome shotgun (WGS) entry which is preliminary data.</text>
</comment>
<sequence length="374" mass="42433">MSKISLLLLACSMLSSASFGQKKIRVSNTLDMPRQEIISIPYVTFTKHFGVDSLFRVTSEETTEQMLHQLEKLGKQTPQYVLIAVSVPAQSTMNLIVTASEKKPSFPQKTFARFVPERFDDFAWENDVVAFRMYGKALEGRADNAQGTDFWAKRTEKLIINKWYLENDYHTDHGEGLDYYAVGQTLGAGDLGLYLGDSVRYTKHYRAYEVLDNGPIRTTFKLTFERENIHGQNISVVKTISLDAGQHFNKIVLAINNEQAKKTPIVVGLVKRSEERPIYLYNKKNKALTYWEPDIKSHGQTGTALIIPEGKVHFIADDKKQFLLRTTATNGKPFVYYSGAAWNKAGKITSAESWQENVQNRASQMKEPLQVTLQ</sequence>
<reference evidence="3" key="1">
    <citation type="journal article" date="2019" name="Int. J. Syst. Evol. Microbiol.">
        <title>The Global Catalogue of Microorganisms (GCM) 10K type strain sequencing project: providing services to taxonomists for standard genome sequencing and annotation.</title>
        <authorList>
            <consortium name="The Broad Institute Genomics Platform"/>
            <consortium name="The Broad Institute Genome Sequencing Center for Infectious Disease"/>
            <person name="Wu L."/>
            <person name="Ma J."/>
        </authorList>
    </citation>
    <scope>NUCLEOTIDE SEQUENCE [LARGE SCALE GENOMIC DNA]</scope>
    <source>
        <strain evidence="3">KCTC 42662</strain>
    </source>
</reference>
<dbReference type="InterPro" id="IPR011013">
    <property type="entry name" value="Gal_mutarotase_sf_dom"/>
</dbReference>
<protein>
    <submittedName>
        <fullName evidence="2">DUF4861 family protein</fullName>
    </submittedName>
</protein>
<dbReference type="Proteomes" id="UP001597545">
    <property type="component" value="Unassembled WGS sequence"/>
</dbReference>
<evidence type="ECO:0000256" key="1">
    <source>
        <dbReference type="SAM" id="SignalP"/>
    </source>
</evidence>
<feature type="chain" id="PRO_5046480181" evidence="1">
    <location>
        <begin position="18"/>
        <end position="374"/>
    </location>
</feature>
<dbReference type="InterPro" id="IPR032342">
    <property type="entry name" value="DUF4861"/>
</dbReference>